<keyword evidence="4" id="KW-1185">Reference proteome</keyword>
<accession>A0ABM8Y2B9</accession>
<dbReference type="PANTHER" id="PTHR14097:SF8">
    <property type="entry name" value="NAD(P)-BINDING DOMAIN-CONTAINING PROTEIN"/>
    <property type="match status" value="1"/>
</dbReference>
<dbReference type="RefSeq" id="WP_224009984.1">
    <property type="nucleotide sequence ID" value="NZ_CAJZAF010000055.1"/>
</dbReference>
<dbReference type="SUPFAM" id="SSF51735">
    <property type="entry name" value="NAD(P)-binding Rossmann-fold domains"/>
    <property type="match status" value="1"/>
</dbReference>
<proteinExistence type="predicted"/>
<dbReference type="InterPro" id="IPR036291">
    <property type="entry name" value="NAD(P)-bd_dom_sf"/>
</dbReference>
<comment type="subcellular location">
    <subcellularLocation>
        <location evidence="1">Membrane</location>
    </subcellularLocation>
</comment>
<dbReference type="PANTHER" id="PTHR14097">
    <property type="entry name" value="OXIDOREDUCTASE HTATIP2"/>
    <property type="match status" value="1"/>
</dbReference>
<dbReference type="InterPro" id="IPR001509">
    <property type="entry name" value="Epimerase_deHydtase"/>
</dbReference>
<name>A0ABM8Y2B9_9BURK</name>
<gene>
    <name evidence="3" type="ORF">LMG23994_06436</name>
</gene>
<reference evidence="3 4" key="1">
    <citation type="submission" date="2021-08" db="EMBL/GenBank/DDBJ databases">
        <authorList>
            <person name="Peeters C."/>
        </authorList>
    </citation>
    <scope>NUCLEOTIDE SEQUENCE [LARGE SCALE GENOMIC DNA]</scope>
    <source>
        <strain evidence="3 4">LMG 23994</strain>
    </source>
</reference>
<organism evidence="3 4">
    <name type="scientific">Cupriavidus pinatubonensis</name>
    <dbReference type="NCBI Taxonomy" id="248026"/>
    <lineage>
        <taxon>Bacteria</taxon>
        <taxon>Pseudomonadati</taxon>
        <taxon>Pseudomonadota</taxon>
        <taxon>Betaproteobacteria</taxon>
        <taxon>Burkholderiales</taxon>
        <taxon>Burkholderiaceae</taxon>
        <taxon>Cupriavidus</taxon>
    </lineage>
</organism>
<evidence type="ECO:0000313" key="4">
    <source>
        <dbReference type="Proteomes" id="UP000701702"/>
    </source>
</evidence>
<sequence length="227" mass="25016">MKVIIFGASGMVGQGVLRECLQAPDVQAVLAVGRSRLSLDHPKLRQLVRADLSDYSGVEDQLAGYDACFFSLGVSTSETDEAGFVRINHDLPLAAGRALVRCNPDMVFVYVSGGGTDTTEQGPVMWARVKGKTENSLRRLGFRGVYLFRPGFIVPMHGERSKTRMLRLLYIWFGWAFALLRRLMPGTILDTERMGQAMLEAARHGDGTHIAESAEIHHLARAARTPT</sequence>
<dbReference type="Proteomes" id="UP000701702">
    <property type="component" value="Unassembled WGS sequence"/>
</dbReference>
<evidence type="ECO:0000259" key="2">
    <source>
        <dbReference type="Pfam" id="PF01370"/>
    </source>
</evidence>
<comment type="caution">
    <text evidence="3">The sequence shown here is derived from an EMBL/GenBank/DDBJ whole genome shotgun (WGS) entry which is preliminary data.</text>
</comment>
<dbReference type="Pfam" id="PF01370">
    <property type="entry name" value="Epimerase"/>
    <property type="match status" value="1"/>
</dbReference>
<feature type="domain" description="NAD-dependent epimerase/dehydratase" evidence="2">
    <location>
        <begin position="3"/>
        <end position="112"/>
    </location>
</feature>
<protein>
    <recommendedName>
        <fullName evidence="2">NAD-dependent epimerase/dehydratase domain-containing protein</fullName>
    </recommendedName>
</protein>
<dbReference type="Gene3D" id="3.40.50.720">
    <property type="entry name" value="NAD(P)-binding Rossmann-like Domain"/>
    <property type="match status" value="1"/>
</dbReference>
<evidence type="ECO:0000313" key="3">
    <source>
        <dbReference type="EMBL" id="CAG9186900.1"/>
    </source>
</evidence>
<evidence type="ECO:0000256" key="1">
    <source>
        <dbReference type="ARBA" id="ARBA00004370"/>
    </source>
</evidence>
<dbReference type="EMBL" id="CAJZAF010000055">
    <property type="protein sequence ID" value="CAG9186900.1"/>
    <property type="molecule type" value="Genomic_DNA"/>
</dbReference>